<dbReference type="Gene3D" id="1.20.870.10">
    <property type="entry name" value="Son of sevenless (SoS) protein Chain: S domain 1"/>
    <property type="match status" value="1"/>
</dbReference>
<gene>
    <name evidence="9" type="ORF">BCR42DRAFT_402532</name>
</gene>
<dbReference type="SMART" id="SM00147">
    <property type="entry name" value="RasGEF"/>
    <property type="match status" value="1"/>
</dbReference>
<dbReference type="OrthoDB" id="28357at2759"/>
<sequence>MTSPTLAHLNSTHDSPQLHSHFVQALHDFFPTNAPSDNTSACLFFQRGAIIEVYNRDESGWWDGVTDGLRGWFPSNYVGRLGELRRHSADYEDIQDTPQLQEFEAWRQGLISTAATATTISASNNVIETNGSEDLSVLPTTTTQYALNVTGAMSQRSYSEASNTSIDHNPDQHNDDDPNHEITNDHQSNRLELARAMLDEDRQKFEMAPSAKSISNKNNSPHNLNYLMEDANNRISDLVEDCGQRHLYSNIQLVIFQVVSSIRSVLTAANTVSKDSPLLKSYPELARQRKNVLSSLSKLVLKGKELQALFQVEDDYVSRRKVQDDVPTLANQLLMDMGLFENVLRSILPSLSSPGLSEDENDDDYDDDIEVDDNQSDGSSKENGSYSLCNNLSQSLGEYNNTQGTLDSLDSSSTLRQQLVAARLSSASLIAKVVPLSDAQHIIQTIVEHQTCIGELIDALLIIVEEFLAARQRATHMLEVTRKTVEAVRTFLAVVEHVCSNVGDLDYKQYSVIPEDPHLVALVLAKEAVYSSITNLVTAVRALTGPRCQQTEDIDDLLHLQTSCANVVRTTNDCASCVRICLYVDDPSLELPMTTPHMDSLDEMRIRLESSVDTRRNQTLSILGRKVTSLNALQRRYTNNDTSGESDHSSITITAPDNHSNGSTNIGSESDISTEKTDSVTEKTTTDTQDIMDEKSVTIPAHPPHVEEQHLDVTNKNLSLSENVVENLEIRQRQPAISSSEPSSSSSSSVAHDIMDGYQRHRTHSIPSVLSETSQSRSSLGGRSNRSNYGKVPRNYTAAAQRRSQATSATSRSSYTTSVSSIHTNNGTAKTLSDRSSVDSFNMTPLTTPEAMSPVNEYDDDIASGQQMLGKLDPLIRQNRRRSSSINTLAIVPPSNHQSLVAAQRMPLPPIPPSPMEPPPDVKPTSSKSTPTSEQSTSSRTRRPRGMSVSAFRMSIKQKQDDQRVVNEVPSKDSLGSNETINRISSRSSMGSTDQTTSNEVKHDQEPWFLRQRKWSDDEVIVNADGHLTGATIEALIEKLTLHEKSPDLVFTRAFFYNFRLFTTPSAFVDLLIQRFRLSPPSDPVLSEEEFNLWKNRVLVPVRLRVYNVIKTWLETYYRYEQDGVESQLTAFATEDMQEAMPGPAKRMIDLIQRTFEIRGHSISHRKMSYAICSTSSSHSSTLFGVNGSNVSLSEYNPLRPPLQSKNSSGHLSLSSGSSLFSDLSLFGNDSHNSYYTSSSSLSDQLHYPPINLTRSLRNALRKAVNQNALTLVHINDFDCMELARQFTLMESTLFCQITPYEMIGQEFKKKAGESTAVHVKAMIQKSTHLTSWISDSILREQDAKRRAQMIKFWIKVGDCCLQMNNYNTLMAIRSALDSTSIRRLKKTWDYLSAKYKHMLEPIYRATDSSRNFAEYRTRLKTAVAPCLPFLGVYLTDMTFIDDGNSNHRTTPSGETLINFDKYIKTTKVLNEIDQFQIPYKLLEVEEIQRYLSRCLETVEKDEQVFYNRSISLEPRQEDASASDIRHTISQFT</sequence>
<evidence type="ECO:0000256" key="3">
    <source>
        <dbReference type="PROSITE-ProRule" id="PRU00168"/>
    </source>
</evidence>
<keyword evidence="1 4" id="KW-0728">SH3 domain</keyword>
<feature type="domain" description="SH3" evidence="6">
    <location>
        <begin position="18"/>
        <end position="83"/>
    </location>
</feature>
<evidence type="ECO:0000256" key="5">
    <source>
        <dbReference type="SAM" id="MobiDB-lite"/>
    </source>
</evidence>
<dbReference type="Pfam" id="PF00618">
    <property type="entry name" value="RasGEF_N"/>
    <property type="match status" value="1"/>
</dbReference>
<feature type="region of interest" description="Disordered" evidence="5">
    <location>
        <begin position="351"/>
        <end position="385"/>
    </location>
</feature>
<feature type="compositionally biased region" description="Low complexity" evidence="5">
    <location>
        <begin position="774"/>
        <end position="788"/>
    </location>
</feature>
<dbReference type="GO" id="GO:0005085">
    <property type="term" value="F:guanyl-nucleotide exchange factor activity"/>
    <property type="evidence" value="ECO:0007669"/>
    <property type="project" value="UniProtKB-KW"/>
</dbReference>
<comment type="caution">
    <text evidence="9">The sequence shown here is derived from an EMBL/GenBank/DDBJ whole genome shotgun (WGS) entry which is preliminary data.</text>
</comment>
<evidence type="ECO:0000313" key="10">
    <source>
        <dbReference type="Proteomes" id="UP000193560"/>
    </source>
</evidence>
<dbReference type="InterPro" id="IPR001895">
    <property type="entry name" value="RASGEF_cat_dom"/>
</dbReference>
<dbReference type="Proteomes" id="UP000193560">
    <property type="component" value="Unassembled WGS sequence"/>
</dbReference>
<dbReference type="CDD" id="cd06224">
    <property type="entry name" value="REM"/>
    <property type="match status" value="1"/>
</dbReference>
<dbReference type="CDD" id="cd00155">
    <property type="entry name" value="RasGEF"/>
    <property type="match status" value="1"/>
</dbReference>
<dbReference type="SUPFAM" id="SSF48366">
    <property type="entry name" value="Ras GEF"/>
    <property type="match status" value="1"/>
</dbReference>
<dbReference type="GO" id="GO:0005886">
    <property type="term" value="C:plasma membrane"/>
    <property type="evidence" value="ECO:0007669"/>
    <property type="project" value="TreeGrafter"/>
</dbReference>
<feature type="domain" description="N-terminal Ras-GEF" evidence="8">
    <location>
        <begin position="1024"/>
        <end position="1156"/>
    </location>
</feature>
<evidence type="ECO:0000313" key="9">
    <source>
        <dbReference type="EMBL" id="ORZ24244.1"/>
    </source>
</evidence>
<evidence type="ECO:0000256" key="2">
    <source>
        <dbReference type="ARBA" id="ARBA00022658"/>
    </source>
</evidence>
<dbReference type="Gene3D" id="2.30.30.40">
    <property type="entry name" value="SH3 Domains"/>
    <property type="match status" value="1"/>
</dbReference>
<dbReference type="InterPro" id="IPR036028">
    <property type="entry name" value="SH3-like_dom_sf"/>
</dbReference>
<dbReference type="CDD" id="cd11883">
    <property type="entry name" value="SH3_Sdc25"/>
    <property type="match status" value="1"/>
</dbReference>
<keyword evidence="2 3" id="KW-0344">Guanine-nucleotide releasing factor</keyword>
<feature type="compositionally biased region" description="Basic and acidic residues" evidence="5">
    <location>
        <begin position="168"/>
        <end position="186"/>
    </location>
</feature>
<dbReference type="Pfam" id="PF14604">
    <property type="entry name" value="SH3_9"/>
    <property type="match status" value="1"/>
</dbReference>
<reference evidence="9 10" key="1">
    <citation type="submission" date="2016-07" db="EMBL/GenBank/DDBJ databases">
        <title>Pervasive Adenine N6-methylation of Active Genes in Fungi.</title>
        <authorList>
            <consortium name="DOE Joint Genome Institute"/>
            <person name="Mondo S.J."/>
            <person name="Dannebaum R.O."/>
            <person name="Kuo R.C."/>
            <person name="Labutti K."/>
            <person name="Haridas S."/>
            <person name="Kuo A."/>
            <person name="Salamov A."/>
            <person name="Ahrendt S.R."/>
            <person name="Lipzen A."/>
            <person name="Sullivan W."/>
            <person name="Andreopoulos W.B."/>
            <person name="Clum A."/>
            <person name="Lindquist E."/>
            <person name="Daum C."/>
            <person name="Ramamoorthy G.K."/>
            <person name="Gryganskyi A."/>
            <person name="Culley D."/>
            <person name="Magnuson J.K."/>
            <person name="James T.Y."/>
            <person name="O'Malley M.A."/>
            <person name="Stajich J.E."/>
            <person name="Spatafora J.W."/>
            <person name="Visel A."/>
            <person name="Grigoriev I.V."/>
        </authorList>
    </citation>
    <scope>NUCLEOTIDE SEQUENCE [LARGE SCALE GENOMIC DNA]</scope>
    <source>
        <strain evidence="9 10">NRRL 1336</strain>
    </source>
</reference>
<dbReference type="SMART" id="SM00326">
    <property type="entry name" value="SH3"/>
    <property type="match status" value="1"/>
</dbReference>
<evidence type="ECO:0000256" key="4">
    <source>
        <dbReference type="PROSITE-ProRule" id="PRU00192"/>
    </source>
</evidence>
<feature type="compositionally biased region" description="Polar residues" evidence="5">
    <location>
        <begin position="974"/>
        <end position="999"/>
    </location>
</feature>
<feature type="region of interest" description="Disordered" evidence="5">
    <location>
        <begin position="905"/>
        <end position="1002"/>
    </location>
</feature>
<dbReference type="PROSITE" id="PS50009">
    <property type="entry name" value="RASGEF_CAT"/>
    <property type="match status" value="1"/>
</dbReference>
<evidence type="ECO:0008006" key="11">
    <source>
        <dbReference type="Google" id="ProtNLM"/>
    </source>
</evidence>
<evidence type="ECO:0000259" key="8">
    <source>
        <dbReference type="PROSITE" id="PS50212"/>
    </source>
</evidence>
<feature type="compositionally biased region" description="Polar residues" evidence="5">
    <location>
        <begin position="822"/>
        <end position="831"/>
    </location>
</feature>
<name>A0A1X2IY41_9FUNG</name>
<dbReference type="InterPro" id="IPR023578">
    <property type="entry name" value="Ras_GEF_dom_sf"/>
</dbReference>
<feature type="region of interest" description="Disordered" evidence="5">
    <location>
        <begin position="763"/>
        <end position="836"/>
    </location>
</feature>
<feature type="compositionally biased region" description="Low complexity" evidence="5">
    <location>
        <begin position="738"/>
        <end position="749"/>
    </location>
</feature>
<dbReference type="InterPro" id="IPR036964">
    <property type="entry name" value="RASGEF_cat_dom_sf"/>
</dbReference>
<proteinExistence type="predicted"/>
<dbReference type="InterPro" id="IPR000651">
    <property type="entry name" value="Ras-like_Gua-exchang_fac_N"/>
</dbReference>
<dbReference type="PANTHER" id="PTHR23113">
    <property type="entry name" value="GUANINE NUCLEOTIDE EXCHANGE FACTOR"/>
    <property type="match status" value="1"/>
</dbReference>
<feature type="domain" description="Ras-GEF" evidence="7">
    <location>
        <begin position="1279"/>
        <end position="1516"/>
    </location>
</feature>
<feature type="region of interest" description="Disordered" evidence="5">
    <location>
        <begin position="154"/>
        <end position="186"/>
    </location>
</feature>
<dbReference type="EMBL" id="MCGE01000002">
    <property type="protein sequence ID" value="ORZ24244.1"/>
    <property type="molecule type" value="Genomic_DNA"/>
</dbReference>
<dbReference type="InterPro" id="IPR008937">
    <property type="entry name" value="Ras-like_GEF"/>
</dbReference>
<accession>A0A1X2IY41</accession>
<feature type="region of interest" description="Disordered" evidence="5">
    <location>
        <begin position="637"/>
        <end position="694"/>
    </location>
</feature>
<dbReference type="STRING" id="90262.A0A1X2IY41"/>
<dbReference type="InterPro" id="IPR001452">
    <property type="entry name" value="SH3_domain"/>
</dbReference>
<dbReference type="PANTHER" id="PTHR23113:SF354">
    <property type="entry name" value="BUD SITE SELECTION PROTEIN 5"/>
    <property type="match status" value="1"/>
</dbReference>
<dbReference type="GO" id="GO:0007265">
    <property type="term" value="P:Ras protein signal transduction"/>
    <property type="evidence" value="ECO:0007669"/>
    <property type="project" value="TreeGrafter"/>
</dbReference>
<feature type="compositionally biased region" description="Low complexity" evidence="5">
    <location>
        <begin position="923"/>
        <end position="939"/>
    </location>
</feature>
<evidence type="ECO:0000256" key="1">
    <source>
        <dbReference type="ARBA" id="ARBA00022443"/>
    </source>
</evidence>
<keyword evidence="10" id="KW-1185">Reference proteome</keyword>
<feature type="compositionally biased region" description="Polar residues" evidence="5">
    <location>
        <begin position="376"/>
        <end position="385"/>
    </location>
</feature>
<dbReference type="SUPFAM" id="SSF50044">
    <property type="entry name" value="SH3-domain"/>
    <property type="match status" value="1"/>
</dbReference>
<feature type="compositionally biased region" description="Polar residues" evidence="5">
    <location>
        <begin position="154"/>
        <end position="166"/>
    </location>
</feature>
<feature type="region of interest" description="Disordered" evidence="5">
    <location>
        <begin position="732"/>
        <end position="751"/>
    </location>
</feature>
<feature type="compositionally biased region" description="Low complexity" evidence="5">
    <location>
        <begin position="796"/>
        <end position="821"/>
    </location>
</feature>
<protein>
    <recommendedName>
        <fullName evidence="11">Ras guanine nucleotide exchange factor domain-containing protein</fullName>
    </recommendedName>
</protein>
<evidence type="ECO:0000259" key="6">
    <source>
        <dbReference type="PROSITE" id="PS50002"/>
    </source>
</evidence>
<feature type="compositionally biased region" description="Acidic residues" evidence="5">
    <location>
        <begin position="357"/>
        <end position="375"/>
    </location>
</feature>
<dbReference type="Pfam" id="PF00617">
    <property type="entry name" value="RasGEF"/>
    <property type="match status" value="1"/>
</dbReference>
<dbReference type="Gene3D" id="1.10.840.10">
    <property type="entry name" value="Ras guanine-nucleotide exchange factors catalytic domain"/>
    <property type="match status" value="1"/>
</dbReference>
<evidence type="ECO:0000259" key="7">
    <source>
        <dbReference type="PROSITE" id="PS50009"/>
    </source>
</evidence>
<feature type="compositionally biased region" description="Pro residues" evidence="5">
    <location>
        <begin position="907"/>
        <end position="922"/>
    </location>
</feature>
<dbReference type="PROSITE" id="PS50212">
    <property type="entry name" value="RASGEF_NTER"/>
    <property type="match status" value="1"/>
</dbReference>
<organism evidence="9 10">
    <name type="scientific">Absidia repens</name>
    <dbReference type="NCBI Taxonomy" id="90262"/>
    <lineage>
        <taxon>Eukaryota</taxon>
        <taxon>Fungi</taxon>
        <taxon>Fungi incertae sedis</taxon>
        <taxon>Mucoromycota</taxon>
        <taxon>Mucoromycotina</taxon>
        <taxon>Mucoromycetes</taxon>
        <taxon>Mucorales</taxon>
        <taxon>Cunninghamellaceae</taxon>
        <taxon>Absidia</taxon>
    </lineage>
</organism>
<dbReference type="PROSITE" id="PS50002">
    <property type="entry name" value="SH3"/>
    <property type="match status" value="1"/>
</dbReference>
<dbReference type="SMART" id="SM00229">
    <property type="entry name" value="RasGEFN"/>
    <property type="match status" value="1"/>
</dbReference>
<feature type="compositionally biased region" description="Polar residues" evidence="5">
    <location>
        <begin position="637"/>
        <end position="671"/>
    </location>
</feature>
<feature type="compositionally biased region" description="Basic and acidic residues" evidence="5">
    <location>
        <begin position="673"/>
        <end position="685"/>
    </location>
</feature>